<keyword evidence="1" id="KW-0175">Coiled coil</keyword>
<dbReference type="Proteomes" id="UP000190140">
    <property type="component" value="Unassembled WGS sequence"/>
</dbReference>
<evidence type="ECO:0000313" key="2">
    <source>
        <dbReference type="EMBL" id="OPJ56922.1"/>
    </source>
</evidence>
<keyword evidence="3" id="KW-1185">Reference proteome</keyword>
<dbReference type="AlphaFoldDB" id="A0A1V4IAA1"/>
<accession>A0A1V4IAA1</accession>
<reference evidence="2 3" key="1">
    <citation type="submission" date="2017-03" db="EMBL/GenBank/DDBJ databases">
        <title>Genome sequence of Clostridium thermoalcaliphilum DSM 7309.</title>
        <authorList>
            <person name="Poehlein A."/>
            <person name="Daniel R."/>
        </authorList>
    </citation>
    <scope>NUCLEOTIDE SEQUENCE [LARGE SCALE GENOMIC DNA]</scope>
    <source>
        <strain evidence="2 3">DSM 7309</strain>
    </source>
</reference>
<protein>
    <recommendedName>
        <fullName evidence="4">ATPase</fullName>
    </recommendedName>
</protein>
<dbReference type="EMBL" id="MZGW01000001">
    <property type="protein sequence ID" value="OPJ56922.1"/>
    <property type="molecule type" value="Genomic_DNA"/>
</dbReference>
<gene>
    <name evidence="2" type="ORF">CLOTH_02040</name>
</gene>
<organism evidence="2 3">
    <name type="scientific">Alkalithermobacter paradoxus</name>
    <dbReference type="NCBI Taxonomy" id="29349"/>
    <lineage>
        <taxon>Bacteria</taxon>
        <taxon>Bacillati</taxon>
        <taxon>Bacillota</taxon>
        <taxon>Clostridia</taxon>
        <taxon>Peptostreptococcales</taxon>
        <taxon>Tepidibacteraceae</taxon>
        <taxon>Alkalithermobacter</taxon>
    </lineage>
</organism>
<dbReference type="OrthoDB" id="1690557at2"/>
<sequence length="146" mass="16886">MEILKLLEELEDILEDSSGIPFGSKVLVDKKEMLEIIKEIRLQIPDEIKQAEWINTERQRILAEAQQEADGIVENTKLYMQEQVDNSEIIKKSQKQAEKIIEEAQITAKEIRLGAKEYADEILRQVQDNIENLGNIIRANREELKG</sequence>
<feature type="coiled-coil region" evidence="1">
    <location>
        <begin position="90"/>
        <end position="143"/>
    </location>
</feature>
<comment type="caution">
    <text evidence="2">The sequence shown here is derived from an EMBL/GenBank/DDBJ whole genome shotgun (WGS) entry which is preliminary data.</text>
</comment>
<evidence type="ECO:0008006" key="4">
    <source>
        <dbReference type="Google" id="ProtNLM"/>
    </source>
</evidence>
<evidence type="ECO:0000256" key="1">
    <source>
        <dbReference type="SAM" id="Coils"/>
    </source>
</evidence>
<proteinExistence type="predicted"/>
<dbReference type="RefSeq" id="WP_079410321.1">
    <property type="nucleotide sequence ID" value="NZ_MZGW01000001.1"/>
</dbReference>
<name>A0A1V4IAA1_9FIRM</name>
<dbReference type="STRING" id="29349.CLOTH_02040"/>
<evidence type="ECO:0000313" key="3">
    <source>
        <dbReference type="Proteomes" id="UP000190140"/>
    </source>
</evidence>